<reference evidence="1 2" key="1">
    <citation type="submission" date="2019-08" db="EMBL/GenBank/DDBJ databases">
        <title>Genomes of Antarctic Bizionia species.</title>
        <authorList>
            <person name="Bowman J.P."/>
        </authorList>
    </citation>
    <scope>NUCLEOTIDE SEQUENCE [LARGE SCALE GENOMIC DNA]</scope>
    <source>
        <strain evidence="1 2">HFD</strain>
    </source>
</reference>
<gene>
    <name evidence="1" type="ORF">ES676_14010</name>
</gene>
<evidence type="ECO:0000313" key="2">
    <source>
        <dbReference type="Proteomes" id="UP000323324"/>
    </source>
</evidence>
<proteinExistence type="predicted"/>
<dbReference type="EMBL" id="VSKM01000021">
    <property type="protein sequence ID" value="TYB69463.1"/>
    <property type="molecule type" value="Genomic_DNA"/>
</dbReference>
<evidence type="ECO:0000313" key="1">
    <source>
        <dbReference type="EMBL" id="TYB69463.1"/>
    </source>
</evidence>
<dbReference type="RefSeq" id="WP_148370952.1">
    <property type="nucleotide sequence ID" value="NZ_VSKM01000021.1"/>
</dbReference>
<comment type="caution">
    <text evidence="1">The sequence shown here is derived from an EMBL/GenBank/DDBJ whole genome shotgun (WGS) entry which is preliminary data.</text>
</comment>
<protein>
    <submittedName>
        <fullName evidence="1">AMP-binding protein</fullName>
    </submittedName>
</protein>
<keyword evidence="2" id="KW-1185">Reference proteome</keyword>
<dbReference type="InterPro" id="IPR042099">
    <property type="entry name" value="ANL_N_sf"/>
</dbReference>
<dbReference type="Gene3D" id="3.40.50.12780">
    <property type="entry name" value="N-terminal domain of ligase-like"/>
    <property type="match status" value="1"/>
</dbReference>
<dbReference type="PANTHER" id="PTHR36932:SF1">
    <property type="entry name" value="CAPSULAR POLYSACCHARIDE BIOSYNTHESIS PROTEIN"/>
    <property type="match status" value="1"/>
</dbReference>
<accession>A0A8H2LB39</accession>
<dbReference type="AlphaFoldDB" id="A0A8H2LB39"/>
<name>A0A8H2LB39_9FLAO</name>
<dbReference type="InterPro" id="IPR053158">
    <property type="entry name" value="CapK_Type1_Caps_Biosynth"/>
</dbReference>
<dbReference type="SUPFAM" id="SSF56801">
    <property type="entry name" value="Acetyl-CoA synthetase-like"/>
    <property type="match status" value="1"/>
</dbReference>
<dbReference type="Proteomes" id="UP000323324">
    <property type="component" value="Unassembled WGS sequence"/>
</dbReference>
<dbReference type="PANTHER" id="PTHR36932">
    <property type="entry name" value="CAPSULAR POLYSACCHARIDE BIOSYNTHESIS PROTEIN"/>
    <property type="match status" value="1"/>
</dbReference>
<sequence length="442" mass="51739">MEKYKIYESLPFFLQNLACTAKGLSIKRKRQNSSFYSHLLFYEKSFKFSNESIINYQKKQLFRLLNEAKKSDYWKRKFEKYELNINSEINVFEELKKLPLLSKEDVFYNREEILTTNIKKLNQVKTGGTTGKGLTFWETDEALNKQWAIWWRYRRGLGIDLNTWCGWFGGKEVVPPNPKEKKFYRVNYFGKQIMFSQVHLSTKNVKIYYEVIKDKQLSWLHGYPSQLALLAALILESNLKPIPSLKIITIGAEGITKEQKNIIEKAFKIKVYQHYGLSEKVANISENLKGELIPDNDFAFIEYIHIEDDKYKLIGTNFSNIAFPLIRYDTGDIVKLNEQGQITEIEGREADYITLPNGNRFGPMNLLFKVLSNVIEAQLYIKSEREYVFRIVRGANYVSDIEETKILKEVDKRITDKSISLSFEYLDKLPRTKSGKLKSIAK</sequence>
<organism evidence="1 2">
    <name type="scientific">Bizionia saleffrena</name>
    <dbReference type="NCBI Taxonomy" id="291189"/>
    <lineage>
        <taxon>Bacteria</taxon>
        <taxon>Pseudomonadati</taxon>
        <taxon>Bacteroidota</taxon>
        <taxon>Flavobacteriia</taxon>
        <taxon>Flavobacteriales</taxon>
        <taxon>Flavobacteriaceae</taxon>
        <taxon>Bizionia</taxon>
    </lineage>
</organism>